<dbReference type="PANTHER" id="PTHR37490">
    <property type="entry name" value="EXPRESSED PROTEIN"/>
    <property type="match status" value="1"/>
</dbReference>
<feature type="compositionally biased region" description="Polar residues" evidence="2">
    <location>
        <begin position="109"/>
        <end position="122"/>
    </location>
</feature>
<feature type="coiled-coil region" evidence="1">
    <location>
        <begin position="385"/>
        <end position="419"/>
    </location>
</feature>
<accession>A0A8J2I7A5</accession>
<dbReference type="PANTHER" id="PTHR37490:SF3">
    <property type="entry name" value="DUF3431 DOMAIN CONTAINING PROTEIN"/>
    <property type="match status" value="1"/>
</dbReference>
<dbReference type="RefSeq" id="XP_043172515.1">
    <property type="nucleotide sequence ID" value="XM_043316580.1"/>
</dbReference>
<comment type="caution">
    <text evidence="4">The sequence shown here is derived from an EMBL/GenBank/DDBJ whole genome shotgun (WGS) entry which is preliminary data.</text>
</comment>
<evidence type="ECO:0000313" key="5">
    <source>
        <dbReference type="Proteomes" id="UP000676310"/>
    </source>
</evidence>
<feature type="region of interest" description="Disordered" evidence="2">
    <location>
        <begin position="457"/>
        <end position="477"/>
    </location>
</feature>
<dbReference type="AlphaFoldDB" id="A0A8J2I7A5"/>
<keyword evidence="1" id="KW-0175">Coiled coil</keyword>
<proteinExistence type="predicted"/>
<evidence type="ECO:0000256" key="2">
    <source>
        <dbReference type="SAM" id="MobiDB-lite"/>
    </source>
</evidence>
<keyword evidence="3" id="KW-0812">Transmembrane</keyword>
<gene>
    <name evidence="4" type="ORF">ALTATR162_LOCUS8947</name>
</gene>
<sequence length="477" mass="55073">MLGVARRLFPSSFVTAELSLNPICRAATPPIRHARSQPDLGDLRPSLSASRSLPPFPRSMTRRNVIPILALILTLFVIAFFYSGIDTSQAWRGLPQRVGLGEHIGSHEQPPSSTGSANPSKDTTQDPDYANWNPRPVFKPGSPMPPEHNYTSTLVIAKTKHENINWILEKMPEQQTAVYVADDPTAPLHPPKNKGHEVMVYLSWIIDNYDNLPDVAIFMHAHQLSWHNDEILGNNAHLLITRLNRHRVWREGFVNMRCSWHPGCPDWMHPGNTEKDAQKQEEVLLAKSWSELFPLDEVPTVLAQPCCAQFALSRERIQAKPYAQYVWYRDWLFNTRLPDRLSGRIWEYVWQFVFTGQNIFCPKEHICFCDQYGSCFGGEEAYENFMALKNELSDREKDLREWEEKRKELEEAHKKGDQAKLQELEVPELGKDNEFRWEIDRLRPIVDGLKHDAEIRGRDPRNRALEAGREWHEGDGF</sequence>
<evidence type="ECO:0000313" key="4">
    <source>
        <dbReference type="EMBL" id="CAG5178930.1"/>
    </source>
</evidence>
<dbReference type="EMBL" id="CAJRGZ010000023">
    <property type="protein sequence ID" value="CAG5178930.1"/>
    <property type="molecule type" value="Genomic_DNA"/>
</dbReference>
<organism evidence="4 5">
    <name type="scientific">Alternaria atra</name>
    <dbReference type="NCBI Taxonomy" id="119953"/>
    <lineage>
        <taxon>Eukaryota</taxon>
        <taxon>Fungi</taxon>
        <taxon>Dikarya</taxon>
        <taxon>Ascomycota</taxon>
        <taxon>Pezizomycotina</taxon>
        <taxon>Dothideomycetes</taxon>
        <taxon>Pleosporomycetidae</taxon>
        <taxon>Pleosporales</taxon>
        <taxon>Pleosporineae</taxon>
        <taxon>Pleosporaceae</taxon>
        <taxon>Alternaria</taxon>
        <taxon>Alternaria sect. Ulocladioides</taxon>
    </lineage>
</organism>
<feature type="region of interest" description="Disordered" evidence="2">
    <location>
        <begin position="101"/>
        <end position="132"/>
    </location>
</feature>
<evidence type="ECO:0000256" key="3">
    <source>
        <dbReference type="SAM" id="Phobius"/>
    </source>
</evidence>
<keyword evidence="5" id="KW-1185">Reference proteome</keyword>
<dbReference type="Pfam" id="PF11913">
    <property type="entry name" value="DUF3431"/>
    <property type="match status" value="1"/>
</dbReference>
<dbReference type="InterPro" id="IPR021838">
    <property type="entry name" value="DUF3431"/>
</dbReference>
<dbReference type="GeneID" id="67021113"/>
<reference evidence="4" key="1">
    <citation type="submission" date="2021-05" db="EMBL/GenBank/DDBJ databases">
        <authorList>
            <person name="Stam R."/>
        </authorList>
    </citation>
    <scope>NUCLEOTIDE SEQUENCE</scope>
    <source>
        <strain evidence="4">CS162</strain>
    </source>
</reference>
<evidence type="ECO:0008006" key="6">
    <source>
        <dbReference type="Google" id="ProtNLM"/>
    </source>
</evidence>
<feature type="transmembrane region" description="Helical" evidence="3">
    <location>
        <begin position="65"/>
        <end position="85"/>
    </location>
</feature>
<dbReference type="OrthoDB" id="426718at2759"/>
<name>A0A8J2I7A5_9PLEO</name>
<protein>
    <recommendedName>
        <fullName evidence="6">DUF3431 domain containing protein</fullName>
    </recommendedName>
</protein>
<dbReference type="Proteomes" id="UP000676310">
    <property type="component" value="Unassembled WGS sequence"/>
</dbReference>
<feature type="compositionally biased region" description="Low complexity" evidence="2">
    <location>
        <begin position="43"/>
        <end position="53"/>
    </location>
</feature>
<evidence type="ECO:0000256" key="1">
    <source>
        <dbReference type="SAM" id="Coils"/>
    </source>
</evidence>
<feature type="region of interest" description="Disordered" evidence="2">
    <location>
        <begin position="31"/>
        <end position="55"/>
    </location>
</feature>
<keyword evidence="3" id="KW-1133">Transmembrane helix</keyword>
<keyword evidence="3" id="KW-0472">Membrane</keyword>